<dbReference type="AlphaFoldDB" id="A0A0J1BLA3"/>
<sequence>MTANAPPCDWHLGTKIHDDTNSINAGEDHRNNCGIVLNEFATTSSLTIRWDVPKRMHFFVAMSRQRECRTRFTPA</sequence>
<evidence type="ECO:0000313" key="1">
    <source>
        <dbReference type="EMBL" id="KLU07287.1"/>
    </source>
</evidence>
<organism evidence="1 2">
    <name type="scientific">Rhodopirellula islandica</name>
    <dbReference type="NCBI Taxonomy" id="595434"/>
    <lineage>
        <taxon>Bacteria</taxon>
        <taxon>Pseudomonadati</taxon>
        <taxon>Planctomycetota</taxon>
        <taxon>Planctomycetia</taxon>
        <taxon>Pirellulales</taxon>
        <taxon>Pirellulaceae</taxon>
        <taxon>Rhodopirellula</taxon>
    </lineage>
</organism>
<proteinExistence type="predicted"/>
<comment type="caution">
    <text evidence="1">The sequence shown here is derived from an EMBL/GenBank/DDBJ whole genome shotgun (WGS) entry which is preliminary data.</text>
</comment>
<protein>
    <submittedName>
        <fullName evidence="1">Uncharacterized protein</fullName>
    </submittedName>
</protein>
<name>A0A0J1BLA3_RHOIS</name>
<reference evidence="1" key="1">
    <citation type="submission" date="2015-05" db="EMBL/GenBank/DDBJ databases">
        <title>Permanent draft genome of Rhodopirellula islandicus K833.</title>
        <authorList>
            <person name="Kizina J."/>
            <person name="Richter M."/>
            <person name="Glockner F.O."/>
            <person name="Harder J."/>
        </authorList>
    </citation>
    <scope>NUCLEOTIDE SEQUENCE [LARGE SCALE GENOMIC DNA]</scope>
    <source>
        <strain evidence="1">K833</strain>
    </source>
</reference>
<dbReference type="Proteomes" id="UP000036367">
    <property type="component" value="Unassembled WGS sequence"/>
</dbReference>
<keyword evidence="2" id="KW-1185">Reference proteome</keyword>
<dbReference type="EMBL" id="LECT01000006">
    <property type="protein sequence ID" value="KLU07287.1"/>
    <property type="molecule type" value="Genomic_DNA"/>
</dbReference>
<evidence type="ECO:0000313" key="2">
    <source>
        <dbReference type="Proteomes" id="UP000036367"/>
    </source>
</evidence>
<dbReference type="PATRIC" id="fig|595434.4.peg.350"/>
<gene>
    <name evidence="1" type="ORF">RISK_000365</name>
</gene>
<accession>A0A0J1BLA3</accession>